<dbReference type="Gene3D" id="3.40.630.30">
    <property type="match status" value="1"/>
</dbReference>
<dbReference type="PATRIC" id="fig|1003200.3.peg.6010"/>
<dbReference type="Proteomes" id="UP000004853">
    <property type="component" value="Unassembled WGS sequence"/>
</dbReference>
<dbReference type="GO" id="GO:1990189">
    <property type="term" value="F:protein N-terminal-serine acetyltransferase activity"/>
    <property type="evidence" value="ECO:0007669"/>
    <property type="project" value="TreeGrafter"/>
</dbReference>
<dbReference type="eggNOG" id="COG1670">
    <property type="taxonomic scope" value="Bacteria"/>
</dbReference>
<name>F7TAU7_9BURK</name>
<proteinExistence type="predicted"/>
<dbReference type="InterPro" id="IPR051908">
    <property type="entry name" value="Ribosomal_N-acetyltransferase"/>
</dbReference>
<dbReference type="Pfam" id="PF13302">
    <property type="entry name" value="Acetyltransf_3"/>
    <property type="match status" value="1"/>
</dbReference>
<dbReference type="CDD" id="cd04301">
    <property type="entry name" value="NAT_SF"/>
    <property type="match status" value="1"/>
</dbReference>
<dbReference type="PANTHER" id="PTHR43441:SF2">
    <property type="entry name" value="FAMILY ACETYLTRANSFERASE, PUTATIVE (AFU_ORTHOLOGUE AFUA_7G00850)-RELATED"/>
    <property type="match status" value="1"/>
</dbReference>
<dbReference type="PANTHER" id="PTHR43441">
    <property type="entry name" value="RIBOSOMAL-PROTEIN-SERINE ACETYLTRANSFERASE"/>
    <property type="match status" value="1"/>
</dbReference>
<gene>
    <name evidence="2" type="ORF">AXXA_30497</name>
</gene>
<evidence type="ECO:0000313" key="2">
    <source>
        <dbReference type="EMBL" id="EGP42545.1"/>
    </source>
</evidence>
<dbReference type="HOGENOM" id="CLU_013985_3_6_4"/>
<dbReference type="GO" id="GO:0005737">
    <property type="term" value="C:cytoplasm"/>
    <property type="evidence" value="ECO:0007669"/>
    <property type="project" value="TreeGrafter"/>
</dbReference>
<dbReference type="InterPro" id="IPR000182">
    <property type="entry name" value="GNAT_dom"/>
</dbReference>
<evidence type="ECO:0000259" key="1">
    <source>
        <dbReference type="PROSITE" id="PS51186"/>
    </source>
</evidence>
<protein>
    <submittedName>
        <fullName evidence="2">GCN5-related N-acetyltransferase</fullName>
    </submittedName>
</protein>
<dbReference type="EMBL" id="AFRQ01000147">
    <property type="protein sequence ID" value="EGP42545.1"/>
    <property type="molecule type" value="Genomic_DNA"/>
</dbReference>
<dbReference type="AlphaFoldDB" id="F7TAU7"/>
<accession>F7TAU7</accession>
<dbReference type="SUPFAM" id="SSF55729">
    <property type="entry name" value="Acyl-CoA N-acyltransferases (Nat)"/>
    <property type="match status" value="1"/>
</dbReference>
<organism evidence="2 3">
    <name type="scientific">Achromobacter insuavis AXX-A</name>
    <dbReference type="NCBI Taxonomy" id="1003200"/>
    <lineage>
        <taxon>Bacteria</taxon>
        <taxon>Pseudomonadati</taxon>
        <taxon>Pseudomonadota</taxon>
        <taxon>Betaproteobacteria</taxon>
        <taxon>Burkholderiales</taxon>
        <taxon>Alcaligenaceae</taxon>
        <taxon>Achromobacter</taxon>
    </lineage>
</organism>
<dbReference type="InterPro" id="IPR016181">
    <property type="entry name" value="Acyl_CoA_acyltransferase"/>
</dbReference>
<feature type="domain" description="N-acetyltransferase" evidence="1">
    <location>
        <begin position="32"/>
        <end position="193"/>
    </location>
</feature>
<dbReference type="GO" id="GO:0008999">
    <property type="term" value="F:protein-N-terminal-alanine acetyltransferase activity"/>
    <property type="evidence" value="ECO:0007669"/>
    <property type="project" value="TreeGrafter"/>
</dbReference>
<evidence type="ECO:0000313" key="3">
    <source>
        <dbReference type="Proteomes" id="UP000004853"/>
    </source>
</evidence>
<reference evidence="2 3" key="1">
    <citation type="submission" date="2011-06" db="EMBL/GenBank/DDBJ databases">
        <authorList>
            <person name="Bador J."/>
            <person name="Amoureux L."/>
            <person name="Neuwirth C."/>
        </authorList>
    </citation>
    <scope>NUCLEOTIDE SEQUENCE [LARGE SCALE GENOMIC DNA]</scope>
    <source>
        <strain evidence="2 3">AXX-A</strain>
    </source>
</reference>
<keyword evidence="2" id="KW-0808">Transferase</keyword>
<sequence>MRRRFPFDAFRIMSLPLADWPQQAPDLGIAGLRLRPLRDADAAAWYAYLSDDNVTRHTSWQLDGPDALVRLIRGYADPVATHAMRLAIVEADDRLIGTIGLNEITPGARRAEIAYDLAPSHWRRGIASQACEAVTGWALQTLGLARVQATVLDTNTASAGVLERCRFQREGLLHHYRQVRGEPRHFWIYARIWPPALLGAECG</sequence>
<dbReference type="PROSITE" id="PS51186">
    <property type="entry name" value="GNAT"/>
    <property type="match status" value="1"/>
</dbReference>
<comment type="caution">
    <text evidence="2">The sequence shown here is derived from an EMBL/GenBank/DDBJ whole genome shotgun (WGS) entry which is preliminary data.</text>
</comment>